<evidence type="ECO:0000256" key="1">
    <source>
        <dbReference type="ARBA" id="ARBA00022614"/>
    </source>
</evidence>
<sequence length="87" mass="9657">MFEGDSLLEELTLSNAMIESIEDNSFSHLTSLAKLDLGKNRLLSIKITFLNNLRHLDLSYNNLTDRDGIELQGLSGLSSLNLDYIGA</sequence>
<organism evidence="3 4">
    <name type="scientific">Stegodyphus mimosarum</name>
    <name type="common">African social velvet spider</name>
    <dbReference type="NCBI Taxonomy" id="407821"/>
    <lineage>
        <taxon>Eukaryota</taxon>
        <taxon>Metazoa</taxon>
        <taxon>Ecdysozoa</taxon>
        <taxon>Arthropoda</taxon>
        <taxon>Chelicerata</taxon>
        <taxon>Arachnida</taxon>
        <taxon>Araneae</taxon>
        <taxon>Araneomorphae</taxon>
        <taxon>Entelegynae</taxon>
        <taxon>Eresoidea</taxon>
        <taxon>Eresidae</taxon>
        <taxon>Stegodyphus</taxon>
    </lineage>
</organism>
<proteinExistence type="predicted"/>
<dbReference type="Proteomes" id="UP000054359">
    <property type="component" value="Unassembled WGS sequence"/>
</dbReference>
<keyword evidence="4" id="KW-1185">Reference proteome</keyword>
<dbReference type="InterPro" id="IPR032675">
    <property type="entry name" value="LRR_dom_sf"/>
</dbReference>
<keyword evidence="1" id="KW-0433">Leucine-rich repeat</keyword>
<dbReference type="PANTHER" id="PTHR45712:SF22">
    <property type="entry name" value="INSULIN-LIKE GROWTH FACTOR-BINDING PROTEIN COMPLEX ACID LABILE SUBUNIT"/>
    <property type="match status" value="1"/>
</dbReference>
<keyword evidence="2" id="KW-0677">Repeat</keyword>
<evidence type="ECO:0000313" key="4">
    <source>
        <dbReference type="Proteomes" id="UP000054359"/>
    </source>
</evidence>
<dbReference type="InterPro" id="IPR050333">
    <property type="entry name" value="SLRP"/>
</dbReference>
<dbReference type="EMBL" id="KK116381">
    <property type="protein sequence ID" value="KFM67620.1"/>
    <property type="molecule type" value="Genomic_DNA"/>
</dbReference>
<feature type="non-terminal residue" evidence="3">
    <location>
        <position position="87"/>
    </location>
</feature>
<accession>A0A087TR81</accession>
<protein>
    <submittedName>
        <fullName evidence="3">Uncharacterized protein</fullName>
    </submittedName>
</protein>
<dbReference type="PRINTS" id="PR00019">
    <property type="entry name" value="LEURICHRPT"/>
</dbReference>
<name>A0A087TR81_STEMI</name>
<dbReference type="OrthoDB" id="10027416at2759"/>
<evidence type="ECO:0000256" key="2">
    <source>
        <dbReference type="ARBA" id="ARBA00022737"/>
    </source>
</evidence>
<dbReference type="AlphaFoldDB" id="A0A087TR81"/>
<dbReference type="Gene3D" id="3.80.10.10">
    <property type="entry name" value="Ribonuclease Inhibitor"/>
    <property type="match status" value="1"/>
</dbReference>
<dbReference type="SUPFAM" id="SSF52058">
    <property type="entry name" value="L domain-like"/>
    <property type="match status" value="1"/>
</dbReference>
<gene>
    <name evidence="3" type="ORF">X975_18479</name>
</gene>
<reference evidence="3 4" key="1">
    <citation type="submission" date="2013-11" db="EMBL/GenBank/DDBJ databases">
        <title>Genome sequencing of Stegodyphus mimosarum.</title>
        <authorList>
            <person name="Bechsgaard J."/>
        </authorList>
    </citation>
    <scope>NUCLEOTIDE SEQUENCE [LARGE SCALE GENOMIC DNA]</scope>
</reference>
<dbReference type="InterPro" id="IPR001611">
    <property type="entry name" value="Leu-rich_rpt"/>
</dbReference>
<dbReference type="PROSITE" id="PS51450">
    <property type="entry name" value="LRR"/>
    <property type="match status" value="1"/>
</dbReference>
<dbReference type="PANTHER" id="PTHR45712">
    <property type="entry name" value="AGAP008170-PA"/>
    <property type="match status" value="1"/>
</dbReference>
<dbReference type="Pfam" id="PF13855">
    <property type="entry name" value="LRR_8"/>
    <property type="match status" value="2"/>
</dbReference>
<evidence type="ECO:0000313" key="3">
    <source>
        <dbReference type="EMBL" id="KFM67620.1"/>
    </source>
</evidence>